<dbReference type="InterPro" id="IPR001680">
    <property type="entry name" value="WD40_rpt"/>
</dbReference>
<dbReference type="VEuPathDB" id="TrichDB:TRFO_39741"/>
<dbReference type="PROSITE" id="PS50082">
    <property type="entry name" value="WD_REPEATS_2"/>
    <property type="match status" value="2"/>
</dbReference>
<dbReference type="Pfam" id="PF00400">
    <property type="entry name" value="WD40"/>
    <property type="match status" value="4"/>
</dbReference>
<dbReference type="GeneID" id="94847518"/>
<proteinExistence type="predicted"/>
<name>A0A1J4J3W9_9EUKA</name>
<dbReference type="SUPFAM" id="SSF50978">
    <property type="entry name" value="WD40 repeat-like"/>
    <property type="match status" value="1"/>
</dbReference>
<protein>
    <submittedName>
        <fullName evidence="5">Uncharacterized protein</fullName>
    </submittedName>
</protein>
<dbReference type="OrthoDB" id="6262491at2759"/>
<keyword evidence="6" id="KW-1185">Reference proteome</keyword>
<dbReference type="Gene3D" id="2.130.10.10">
    <property type="entry name" value="YVTN repeat-like/Quinoprotein amine dehydrogenase"/>
    <property type="match status" value="2"/>
</dbReference>
<dbReference type="RefSeq" id="XP_068347195.1">
    <property type="nucleotide sequence ID" value="XM_068512814.1"/>
</dbReference>
<evidence type="ECO:0000256" key="1">
    <source>
        <dbReference type="ARBA" id="ARBA00022574"/>
    </source>
</evidence>
<dbReference type="AlphaFoldDB" id="A0A1J4J3W9"/>
<evidence type="ECO:0000313" key="5">
    <source>
        <dbReference type="EMBL" id="OHS94058.1"/>
    </source>
</evidence>
<gene>
    <name evidence="5" type="ORF">TRFO_39741</name>
</gene>
<sequence>MVLFKTKLILKKKFTVKPPIKVKTQGQIILMNFDEILQQFSKDEKKSAIQEYWDIAASTTTAIIKQTEVFKSLNNSIDSHEKSVKQMEEEINSNTEQGKLQREIRGLKSYLRSAEDDYNRNIDRKIELSQEITNFEAKQAPLLNETAELRARKDEYQKAVDQLAKRLCDDGVTNSSAQEALKDITNQYSKLYLENEKNIQLLFKLREQEIELRNNLVEQQSPTVPVNVDSYKAVLPTIRNKKSESNDFDVNDEDGDNNEQINYNLFDKLQPGTKGQYHNSPVSCLCFANTNPYIASGGEDSVVSIQRTDNFRRVARLCDASRSIMAISFSPSDSLFMTASYDSTIRFYKLPSFTLSFNISDNRDCVNDARFMGEDRVVSCCRDQTVKLYDVNKSTPISSFTSSSIPYSITVLQSQIVTSHHDGKLRCWDFRTHGAPIEIKVHKSSAIQVIGTRQSPTLVSLGTDKAIVVSDMRSKGIIGKVSILKSGLPSEHMQMALNDDSAIIGSTDGSIYNYDLENFKFKNSQKGHTVPVFCVAVKQNLGTMATGDKSGNVMIWNK</sequence>
<comment type="caution">
    <text evidence="5">The sequence shown here is derived from an EMBL/GenBank/DDBJ whole genome shotgun (WGS) entry which is preliminary data.</text>
</comment>
<keyword evidence="1 3" id="KW-0853">WD repeat</keyword>
<accession>A0A1J4J3W9</accession>
<organism evidence="5 6">
    <name type="scientific">Tritrichomonas foetus</name>
    <dbReference type="NCBI Taxonomy" id="1144522"/>
    <lineage>
        <taxon>Eukaryota</taxon>
        <taxon>Metamonada</taxon>
        <taxon>Parabasalia</taxon>
        <taxon>Tritrichomonadida</taxon>
        <taxon>Tritrichomonadidae</taxon>
        <taxon>Tritrichomonas</taxon>
    </lineage>
</organism>
<dbReference type="PANTHER" id="PTHR19848:SF8">
    <property type="entry name" value="F-BOX AND WD REPEAT DOMAIN CONTAINING 7"/>
    <property type="match status" value="1"/>
</dbReference>
<keyword evidence="2" id="KW-0677">Repeat</keyword>
<dbReference type="InterPro" id="IPR015943">
    <property type="entry name" value="WD40/YVTN_repeat-like_dom_sf"/>
</dbReference>
<evidence type="ECO:0000256" key="3">
    <source>
        <dbReference type="PROSITE-ProRule" id="PRU00221"/>
    </source>
</evidence>
<dbReference type="Proteomes" id="UP000179807">
    <property type="component" value="Unassembled WGS sequence"/>
</dbReference>
<feature type="repeat" description="WD" evidence="3">
    <location>
        <begin position="317"/>
        <end position="350"/>
    </location>
</feature>
<dbReference type="SMART" id="SM00320">
    <property type="entry name" value="WD40"/>
    <property type="match status" value="5"/>
</dbReference>
<feature type="repeat" description="WD" evidence="3">
    <location>
        <begin position="525"/>
        <end position="558"/>
    </location>
</feature>
<evidence type="ECO:0000313" key="6">
    <source>
        <dbReference type="Proteomes" id="UP000179807"/>
    </source>
</evidence>
<reference evidence="5" key="1">
    <citation type="submission" date="2016-10" db="EMBL/GenBank/DDBJ databases">
        <authorList>
            <person name="Benchimol M."/>
            <person name="Almeida L.G."/>
            <person name="Vasconcelos A.T."/>
            <person name="Perreira-Neves A."/>
            <person name="Rosa I.A."/>
            <person name="Tasca T."/>
            <person name="Bogo M.R."/>
            <person name="de Souza W."/>
        </authorList>
    </citation>
    <scope>NUCLEOTIDE SEQUENCE [LARGE SCALE GENOMIC DNA]</scope>
    <source>
        <strain evidence="5">K</strain>
    </source>
</reference>
<keyword evidence="4" id="KW-0175">Coiled coil</keyword>
<evidence type="ECO:0000256" key="2">
    <source>
        <dbReference type="ARBA" id="ARBA00022737"/>
    </source>
</evidence>
<dbReference type="InterPro" id="IPR036322">
    <property type="entry name" value="WD40_repeat_dom_sf"/>
</dbReference>
<evidence type="ECO:0000256" key="4">
    <source>
        <dbReference type="SAM" id="Coils"/>
    </source>
</evidence>
<dbReference type="PANTHER" id="PTHR19848">
    <property type="entry name" value="WD40 REPEAT PROTEIN"/>
    <property type="match status" value="1"/>
</dbReference>
<feature type="coiled-coil region" evidence="4">
    <location>
        <begin position="70"/>
        <end position="97"/>
    </location>
</feature>
<dbReference type="EMBL" id="MLAK01001352">
    <property type="protein sequence ID" value="OHS94058.1"/>
    <property type="molecule type" value="Genomic_DNA"/>
</dbReference>
<dbReference type="PROSITE" id="PS50294">
    <property type="entry name" value="WD_REPEATS_REGION"/>
    <property type="match status" value="1"/>
</dbReference>